<dbReference type="Gene3D" id="1.20.1740.10">
    <property type="entry name" value="Amino acid/polyamine transporter I"/>
    <property type="match status" value="1"/>
</dbReference>
<feature type="domain" description="Palmitoyltransferase DHHC" evidence="9">
    <location>
        <begin position="614"/>
        <end position="732"/>
    </location>
</feature>
<keyword evidence="6 7" id="KW-0012">Acyltransferase</keyword>
<comment type="subcellular location">
    <subcellularLocation>
        <location evidence="1">Membrane</location>
        <topology evidence="1">Multi-pass membrane protein</topology>
    </subcellularLocation>
</comment>
<sequence>MIDSLEIKELVFMNHELTLVAPDNSLFVDDEDDADHFAPLFPDDENPEGYSQVSTFTVFGNILNCIIGTGCFALPNAFYETGIPLGVILMVFCACFSVLGAVYTLEMSARARGHRYSRLNGLTHHSDMNKLTFKPLELGDSLEEFCGRRGNVFSTVNMLIYTIGALWGYVSMFGSAAANLISHYVLNEKTECIIEATHGPSCHAVYSVTVLLFAIAIFGMLTLRVSTFSRLQLFFTIYRLVAFLLIFVSCFVSLAKNGARWLDSDQDHPPFTFRWQGFTRMFSSAQFSLNCAMSLPGLVQPMKSGKKRAAQVSVFAMLTVMLFPLLNILSSFPILLNTLTAALTPSIPEKWSARLGSLSVVLIKYALALCPFFLALFFPDLGIIIDFCGLDAVFVGILIPAFGQLISRKRSKGAVSTPYSGFWSHELMFIWKGCNKIRMRSMTCFDGFMGAFVMGIQLAVVITYYFIVTPYLATINKFLSFILGVIFAFLMFLDIMAYQGVFWMDPGTQDQRWADEKNREVEAKALILRREFEEQERERLSNIASESANLGETDLSPQGDLSQIQEPQRPYAIQEMDTFRLVSTNTNTQQGTASHMTLEPPYTYARVARYLGYSYCEKCQSVRPDRAHHCSICKRCVMRMDHHCPFTGNCIGQYNHKHFIIFLLYTCLAGVFYVAFSILTVASILTNDPTSMTIQLISILITVMFVITLALSAIMMLTTHCYFCFSNLTTLDDPTSNIKRKFRRRTRIQNAMTIFGRTKKHWWNPLIIPDVSEDELYNAEKINLLSDFE</sequence>
<dbReference type="EMBL" id="JARBJD010000019">
    <property type="protein sequence ID" value="KAK2960994.1"/>
    <property type="molecule type" value="Genomic_DNA"/>
</dbReference>
<evidence type="ECO:0000313" key="11">
    <source>
        <dbReference type="Proteomes" id="UP001281761"/>
    </source>
</evidence>
<evidence type="ECO:0000256" key="3">
    <source>
        <dbReference type="ARBA" id="ARBA00022692"/>
    </source>
</evidence>
<feature type="transmembrane region" description="Helical" evidence="7">
    <location>
        <begin position="58"/>
        <end position="79"/>
    </location>
</feature>
<feature type="transmembrane region" description="Helical" evidence="7">
    <location>
        <begin position="479"/>
        <end position="503"/>
    </location>
</feature>
<comment type="caution">
    <text evidence="7">Lacks conserved residue(s) required for the propagation of feature annotation.</text>
</comment>
<feature type="transmembrane region" description="Helical" evidence="7">
    <location>
        <begin position="204"/>
        <end position="225"/>
    </location>
</feature>
<feature type="domain" description="Amino acid transporter transmembrane" evidence="8">
    <location>
        <begin position="53"/>
        <end position="326"/>
    </location>
</feature>
<feature type="transmembrane region" description="Helical" evidence="7">
    <location>
        <begin position="312"/>
        <end position="336"/>
    </location>
</feature>
<keyword evidence="5 7" id="KW-0472">Membrane</keyword>
<dbReference type="Pfam" id="PF01490">
    <property type="entry name" value="Aa_trans"/>
    <property type="match status" value="1"/>
</dbReference>
<dbReference type="Pfam" id="PF01529">
    <property type="entry name" value="DHHC"/>
    <property type="match status" value="1"/>
</dbReference>
<dbReference type="InterPro" id="IPR001594">
    <property type="entry name" value="Palmitoyltrfase_DHHC"/>
</dbReference>
<evidence type="ECO:0000256" key="5">
    <source>
        <dbReference type="ARBA" id="ARBA00023136"/>
    </source>
</evidence>
<feature type="transmembrane region" description="Helical" evidence="7">
    <location>
        <begin position="237"/>
        <end position="255"/>
    </location>
</feature>
<evidence type="ECO:0000256" key="1">
    <source>
        <dbReference type="ARBA" id="ARBA00004141"/>
    </source>
</evidence>
<keyword evidence="2 7" id="KW-0808">Transferase</keyword>
<keyword evidence="4 7" id="KW-1133">Transmembrane helix</keyword>
<keyword evidence="11" id="KW-1185">Reference proteome</keyword>
<accession>A0ABQ9YBK7</accession>
<proteinExistence type="inferred from homology"/>
<dbReference type="InterPro" id="IPR013057">
    <property type="entry name" value="AA_transpt_TM"/>
</dbReference>
<feature type="transmembrane region" description="Helical" evidence="7">
    <location>
        <begin position="357"/>
        <end position="377"/>
    </location>
</feature>
<feature type="transmembrane region" description="Helical" evidence="7">
    <location>
        <begin position="158"/>
        <end position="184"/>
    </location>
</feature>
<dbReference type="PANTHER" id="PTHR12246">
    <property type="entry name" value="PALMITOYLTRANSFERASE ZDHHC16"/>
    <property type="match status" value="1"/>
</dbReference>
<feature type="transmembrane region" description="Helical" evidence="7">
    <location>
        <begin position="85"/>
        <end position="105"/>
    </location>
</feature>
<comment type="domain">
    <text evidence="7">The DHHC domain is required for palmitoyltransferase activity.</text>
</comment>
<evidence type="ECO:0000256" key="2">
    <source>
        <dbReference type="ARBA" id="ARBA00022679"/>
    </source>
</evidence>
<reference evidence="10 11" key="1">
    <citation type="journal article" date="2022" name="bioRxiv">
        <title>Genomics of Preaxostyla Flagellates Illuminates Evolutionary Transitions and the Path Towards Mitochondrial Loss.</title>
        <authorList>
            <person name="Novak L.V.F."/>
            <person name="Treitli S.C."/>
            <person name="Pyrih J."/>
            <person name="Halakuc P."/>
            <person name="Pipaliya S.V."/>
            <person name="Vacek V."/>
            <person name="Brzon O."/>
            <person name="Soukal P."/>
            <person name="Eme L."/>
            <person name="Dacks J.B."/>
            <person name="Karnkowska A."/>
            <person name="Elias M."/>
            <person name="Hampl V."/>
        </authorList>
    </citation>
    <scope>NUCLEOTIDE SEQUENCE [LARGE SCALE GENOMIC DNA]</scope>
    <source>
        <strain evidence="10">NAU3</strain>
        <tissue evidence="10">Gut</tissue>
    </source>
</reference>
<gene>
    <name evidence="10" type="ORF">BLNAU_4081</name>
</gene>
<dbReference type="PROSITE" id="PS50216">
    <property type="entry name" value="DHHC"/>
    <property type="match status" value="1"/>
</dbReference>
<comment type="catalytic activity">
    <reaction evidence="7">
        <text>L-cysteinyl-[protein] + hexadecanoyl-CoA = S-hexadecanoyl-L-cysteinyl-[protein] + CoA</text>
        <dbReference type="Rhea" id="RHEA:36683"/>
        <dbReference type="Rhea" id="RHEA-COMP:10131"/>
        <dbReference type="Rhea" id="RHEA-COMP:11032"/>
        <dbReference type="ChEBI" id="CHEBI:29950"/>
        <dbReference type="ChEBI" id="CHEBI:57287"/>
        <dbReference type="ChEBI" id="CHEBI:57379"/>
        <dbReference type="ChEBI" id="CHEBI:74151"/>
        <dbReference type="EC" id="2.3.1.225"/>
    </reaction>
</comment>
<dbReference type="EC" id="2.3.1.225" evidence="7"/>
<feature type="transmembrane region" description="Helical" evidence="7">
    <location>
        <begin position="659"/>
        <end position="684"/>
    </location>
</feature>
<protein>
    <recommendedName>
        <fullName evidence="7">Palmitoyltransferase</fullName>
        <ecNumber evidence="7">2.3.1.225</ecNumber>
    </recommendedName>
</protein>
<dbReference type="InterPro" id="IPR039859">
    <property type="entry name" value="PFA4/ZDH16/20/ERF2-like"/>
</dbReference>
<evidence type="ECO:0000256" key="4">
    <source>
        <dbReference type="ARBA" id="ARBA00022989"/>
    </source>
</evidence>
<keyword evidence="3 7" id="KW-0812">Transmembrane</keyword>
<feature type="transmembrane region" description="Helical" evidence="7">
    <location>
        <begin position="383"/>
        <end position="402"/>
    </location>
</feature>
<evidence type="ECO:0000259" key="8">
    <source>
        <dbReference type="Pfam" id="PF01490"/>
    </source>
</evidence>
<evidence type="ECO:0000256" key="7">
    <source>
        <dbReference type="RuleBase" id="RU079119"/>
    </source>
</evidence>
<dbReference type="GO" id="GO:0019706">
    <property type="term" value="F:protein-cysteine S-palmitoyltransferase activity"/>
    <property type="evidence" value="ECO:0007669"/>
    <property type="project" value="UniProtKB-EC"/>
</dbReference>
<evidence type="ECO:0000313" key="10">
    <source>
        <dbReference type="EMBL" id="KAK2960994.1"/>
    </source>
</evidence>
<evidence type="ECO:0000256" key="6">
    <source>
        <dbReference type="ARBA" id="ARBA00023315"/>
    </source>
</evidence>
<evidence type="ECO:0000259" key="9">
    <source>
        <dbReference type="Pfam" id="PF01529"/>
    </source>
</evidence>
<feature type="transmembrane region" description="Helical" evidence="7">
    <location>
        <begin position="445"/>
        <end position="467"/>
    </location>
</feature>
<comment type="similarity">
    <text evidence="7">Belongs to the DHHC palmitoyltransferase family.</text>
</comment>
<dbReference type="Proteomes" id="UP001281761">
    <property type="component" value="Unassembled WGS sequence"/>
</dbReference>
<name>A0ABQ9YBK7_9EUKA</name>
<feature type="transmembrane region" description="Helical" evidence="7">
    <location>
        <begin position="696"/>
        <end position="717"/>
    </location>
</feature>
<comment type="caution">
    <text evidence="10">The sequence shown here is derived from an EMBL/GenBank/DDBJ whole genome shotgun (WGS) entry which is preliminary data.</text>
</comment>
<organism evidence="10 11">
    <name type="scientific">Blattamonas nauphoetae</name>
    <dbReference type="NCBI Taxonomy" id="2049346"/>
    <lineage>
        <taxon>Eukaryota</taxon>
        <taxon>Metamonada</taxon>
        <taxon>Preaxostyla</taxon>
        <taxon>Oxymonadida</taxon>
        <taxon>Blattamonas</taxon>
    </lineage>
</organism>